<dbReference type="RefSeq" id="WP_131259630.1">
    <property type="nucleotide sequence ID" value="NZ_JBHSUS010000001.1"/>
</dbReference>
<keyword evidence="9" id="KW-1185">Reference proteome</keyword>
<dbReference type="InterPro" id="IPR006050">
    <property type="entry name" value="DNA_photolyase_N"/>
</dbReference>
<evidence type="ECO:0000256" key="4">
    <source>
        <dbReference type="ARBA" id="ARBA00022827"/>
    </source>
</evidence>
<dbReference type="Proteomes" id="UP001596364">
    <property type="component" value="Unassembled WGS sequence"/>
</dbReference>
<dbReference type="EMBL" id="JBHSUS010000001">
    <property type="protein sequence ID" value="MFC6440673.1"/>
    <property type="molecule type" value="Genomic_DNA"/>
</dbReference>
<proteinExistence type="inferred from homology"/>
<evidence type="ECO:0000256" key="3">
    <source>
        <dbReference type="ARBA" id="ARBA00022630"/>
    </source>
</evidence>
<organism evidence="8 9">
    <name type="scientific">Pseudobowmanella zhangzhouensis</name>
    <dbReference type="NCBI Taxonomy" id="1537679"/>
    <lineage>
        <taxon>Bacteria</taxon>
        <taxon>Pseudomonadati</taxon>
        <taxon>Pseudomonadota</taxon>
        <taxon>Gammaproteobacteria</taxon>
        <taxon>Alteromonadales</taxon>
        <taxon>Alteromonadaceae</taxon>
    </lineage>
</organism>
<dbReference type="InterPro" id="IPR036134">
    <property type="entry name" value="Crypto/Photolyase_FAD-like_sf"/>
</dbReference>
<dbReference type="PROSITE" id="PS51645">
    <property type="entry name" value="PHR_CRY_ALPHA_BETA"/>
    <property type="match status" value="1"/>
</dbReference>
<evidence type="ECO:0000313" key="9">
    <source>
        <dbReference type="Proteomes" id="UP001596364"/>
    </source>
</evidence>
<dbReference type="InterPro" id="IPR002081">
    <property type="entry name" value="Cryptochrome/DNA_photolyase_1"/>
</dbReference>
<dbReference type="InterPro" id="IPR005101">
    <property type="entry name" value="Cryptochr/Photolyase_FAD-bd"/>
</dbReference>
<keyword evidence="4 6" id="KW-0274">FAD</keyword>
<evidence type="ECO:0000256" key="5">
    <source>
        <dbReference type="ARBA" id="ARBA00022991"/>
    </source>
</evidence>
<dbReference type="SUPFAM" id="SSF52425">
    <property type="entry name" value="Cryptochrome/photolyase, N-terminal domain"/>
    <property type="match status" value="1"/>
</dbReference>
<evidence type="ECO:0000256" key="2">
    <source>
        <dbReference type="ARBA" id="ARBA00017881"/>
    </source>
</evidence>
<evidence type="ECO:0000256" key="6">
    <source>
        <dbReference type="RuleBase" id="RU367151"/>
    </source>
</evidence>
<comment type="function">
    <text evidence="6">May have a photoreceptor function.</text>
</comment>
<comment type="cofactor">
    <cofactor evidence="6">
        <name>FAD</name>
        <dbReference type="ChEBI" id="CHEBI:57692"/>
    </cofactor>
    <text evidence="6">Binds 1 FAD per subunit.</text>
</comment>
<evidence type="ECO:0000259" key="7">
    <source>
        <dbReference type="PROSITE" id="PS51645"/>
    </source>
</evidence>
<name>A0ABW1XN23_9ALTE</name>
<keyword evidence="3 6" id="KW-0285">Flavoprotein</keyword>
<evidence type="ECO:0000313" key="8">
    <source>
        <dbReference type="EMBL" id="MFC6440673.1"/>
    </source>
</evidence>
<dbReference type="InterPro" id="IPR014729">
    <property type="entry name" value="Rossmann-like_a/b/a_fold"/>
</dbReference>
<evidence type="ECO:0000256" key="1">
    <source>
        <dbReference type="ARBA" id="ARBA00005862"/>
    </source>
</evidence>
<reference evidence="9" key="1">
    <citation type="journal article" date="2019" name="Int. J. Syst. Evol. Microbiol.">
        <title>The Global Catalogue of Microorganisms (GCM) 10K type strain sequencing project: providing services to taxonomists for standard genome sequencing and annotation.</title>
        <authorList>
            <consortium name="The Broad Institute Genomics Platform"/>
            <consortium name="The Broad Institute Genome Sequencing Center for Infectious Disease"/>
            <person name="Wu L."/>
            <person name="Ma J."/>
        </authorList>
    </citation>
    <scope>NUCLEOTIDE SEQUENCE [LARGE SCALE GENOMIC DNA]</scope>
    <source>
        <strain evidence="9">CGMCC 1.16031</strain>
    </source>
</reference>
<sequence>MSGFKSNPSTPVVLWLRNDLRLHDHAGWHLAQRLKRPVCAVFVLPAHWSQTDAHGMHRLGAAKLTFLHRTLAGLRNELAHFNLPLTLLCGDPVELFTSMANQQAFTLLTSEAQAPEEQAWLQQLQQRHLTIDTYCAQPLFNYADIARLLTPFPGSFSAFRRKVEAKHGPAIPAPTPPVTQLIPASFDWQTEEYNLPSGTEAEGEQAALDWVNTYLFQRRAISHYKQTRNRLHGSDYASHMSAFLAWGSLSARTLWHNILAYEAAYGSNEQSYWLRFELLWREFFHWSLRKHGAQFFHYGGLCEQGLPPAQFDPVRWQAWCQAKTGVPMVDAGLLELRYTGYVSNRLRQNLASYFIHQLKLDWRLGARWFEQHLTDFDVASNYGNWAYIAGAGHDPRHGREFSLNKQLRQYDPHCQHIRHWLPALKDVSLGEIERHQQGTAQLAGYPPPVVVCP</sequence>
<protein>
    <recommendedName>
        <fullName evidence="2 6">Cryptochrome DASH</fullName>
    </recommendedName>
</protein>
<dbReference type="Gene3D" id="1.25.40.80">
    <property type="match status" value="1"/>
</dbReference>
<dbReference type="NCBIfam" id="TIGR02765">
    <property type="entry name" value="crypto_DASH"/>
    <property type="match status" value="1"/>
</dbReference>
<accession>A0ABW1XN23</accession>
<dbReference type="Pfam" id="PF00875">
    <property type="entry name" value="DNA_photolyase"/>
    <property type="match status" value="1"/>
</dbReference>
<dbReference type="SUPFAM" id="SSF48173">
    <property type="entry name" value="Cryptochrome/photolyase FAD-binding domain"/>
    <property type="match status" value="1"/>
</dbReference>
<gene>
    <name evidence="8" type="ORF">ACFP85_11015</name>
</gene>
<comment type="caution">
    <text evidence="8">The sequence shown here is derived from an EMBL/GenBank/DDBJ whole genome shotgun (WGS) entry which is preliminary data.</text>
</comment>
<dbReference type="PRINTS" id="PR00147">
    <property type="entry name" value="DNAPHOTLYASE"/>
</dbReference>
<dbReference type="PANTHER" id="PTHR11455">
    <property type="entry name" value="CRYPTOCHROME"/>
    <property type="match status" value="1"/>
</dbReference>
<comment type="cofactor">
    <cofactor evidence="6">
        <name>(6R)-5,10-methylene-5,6,7,8-tetrahydrofolate</name>
        <dbReference type="ChEBI" id="CHEBI:15636"/>
    </cofactor>
    <text evidence="6">Binds 1 5,10-methenyltetrahydrofolate (MTHF) per subunit.</text>
</comment>
<dbReference type="Gene3D" id="1.10.579.10">
    <property type="entry name" value="DNA Cyclobutane Dipyrimidine Photolyase, subunit A, domain 3"/>
    <property type="match status" value="1"/>
</dbReference>
<keyword evidence="5 6" id="KW-0157">Chromophore</keyword>
<dbReference type="InterPro" id="IPR014133">
    <property type="entry name" value="Cry_DASH"/>
</dbReference>
<feature type="domain" description="Photolyase/cryptochrome alpha/beta" evidence="7">
    <location>
        <begin position="10"/>
        <end position="139"/>
    </location>
</feature>
<comment type="similarity">
    <text evidence="1 6">Belongs to the DNA photolyase class-1 family.</text>
</comment>
<dbReference type="Pfam" id="PF03441">
    <property type="entry name" value="FAD_binding_7"/>
    <property type="match status" value="1"/>
</dbReference>
<dbReference type="InterPro" id="IPR036155">
    <property type="entry name" value="Crypto/Photolyase_N_sf"/>
</dbReference>
<dbReference type="Gene3D" id="3.40.50.620">
    <property type="entry name" value="HUPs"/>
    <property type="match status" value="1"/>
</dbReference>